<protein>
    <submittedName>
        <fullName evidence="1">Uncharacterized protein</fullName>
    </submittedName>
</protein>
<keyword evidence="2" id="KW-1185">Reference proteome</keyword>
<evidence type="ECO:0000313" key="1">
    <source>
        <dbReference type="EMBL" id="OAM90765.1"/>
    </source>
</evidence>
<sequence length="67" mass="7916">MVKLKNIIMIFDACVQYGFRTKRNRSTTNFNHIIGVNIKNLNDTVRYTHNGIRNSRHQICLRYSIGF</sequence>
<dbReference type="EMBL" id="LRRQ01000048">
    <property type="protein sequence ID" value="OAM90765.1"/>
    <property type="molecule type" value="Genomic_DNA"/>
</dbReference>
<proteinExistence type="predicted"/>
<reference evidence="1 2" key="1">
    <citation type="submission" date="2016-01" db="EMBL/GenBank/DDBJ databases">
        <title>High potential of lignocellulose degradation of a new Verrucomicrobia species.</title>
        <authorList>
            <person name="Wang Y."/>
            <person name="Shi Y."/>
            <person name="Qiu Z."/>
            <person name="Liu S."/>
            <person name="Yang H."/>
        </authorList>
    </citation>
    <scope>NUCLEOTIDE SEQUENCE [LARGE SCALE GENOMIC DNA]</scope>
    <source>
        <strain evidence="1 2">TSB47</strain>
    </source>
</reference>
<organism evidence="1 2">
    <name type="scientific">Termitidicoccus mucosus</name>
    <dbReference type="NCBI Taxonomy" id="1184151"/>
    <lineage>
        <taxon>Bacteria</taxon>
        <taxon>Pseudomonadati</taxon>
        <taxon>Verrucomicrobiota</taxon>
        <taxon>Opitutia</taxon>
        <taxon>Opitutales</taxon>
        <taxon>Opitutaceae</taxon>
        <taxon>Termitidicoccus</taxon>
    </lineage>
</organism>
<gene>
    <name evidence="1" type="ORF">AW736_06145</name>
</gene>
<dbReference type="Proteomes" id="UP000078486">
    <property type="component" value="Unassembled WGS sequence"/>
</dbReference>
<dbReference type="STRING" id="1184151.AW736_06145"/>
<comment type="caution">
    <text evidence="1">The sequence shown here is derived from an EMBL/GenBank/DDBJ whole genome shotgun (WGS) entry which is preliminary data.</text>
</comment>
<name>A0A178INH9_9BACT</name>
<accession>A0A178INH9</accession>
<dbReference type="AlphaFoldDB" id="A0A178INH9"/>
<evidence type="ECO:0000313" key="2">
    <source>
        <dbReference type="Proteomes" id="UP000078486"/>
    </source>
</evidence>